<dbReference type="GO" id="GO:0016301">
    <property type="term" value="F:kinase activity"/>
    <property type="evidence" value="ECO:0007669"/>
    <property type="project" value="UniProtKB-KW"/>
</dbReference>
<reference evidence="6" key="1">
    <citation type="journal article" date="2013" name="Science">
        <title>The Amborella genome and the evolution of flowering plants.</title>
        <authorList>
            <consortium name="Amborella Genome Project"/>
        </authorList>
    </citation>
    <scope>NUCLEOTIDE SEQUENCE [LARGE SCALE GENOMIC DNA]</scope>
</reference>
<keyword evidence="2" id="KW-0547">Nucleotide-binding</keyword>
<dbReference type="Gene3D" id="2.20.150.10">
    <property type="entry name" value="putative 5-dehydro-2- deoxygluconokinase"/>
    <property type="match status" value="1"/>
</dbReference>
<dbReference type="Proteomes" id="UP000017836">
    <property type="component" value="Unassembled WGS sequence"/>
</dbReference>
<dbReference type="HOGENOM" id="CLU_2240259_0_0_1"/>
<proteinExistence type="predicted"/>
<dbReference type="AlphaFoldDB" id="W1NUQ6"/>
<evidence type="ECO:0008006" key="7">
    <source>
        <dbReference type="Google" id="ProtNLM"/>
    </source>
</evidence>
<dbReference type="EMBL" id="KI395026">
    <property type="protein sequence ID" value="ERM99327.1"/>
    <property type="molecule type" value="Genomic_DNA"/>
</dbReference>
<keyword evidence="6" id="KW-1185">Reference proteome</keyword>
<dbReference type="eggNOG" id="KOG2855">
    <property type="taxonomic scope" value="Eukaryota"/>
</dbReference>
<dbReference type="InterPro" id="IPR023314">
    <property type="entry name" value="Myo_inos_IolC-like_sf"/>
</dbReference>
<gene>
    <name evidence="5" type="ORF">AMTR_s00108p00088220</name>
</gene>
<keyword evidence="4" id="KW-0067">ATP-binding</keyword>
<organism evidence="5 6">
    <name type="scientific">Amborella trichopoda</name>
    <dbReference type="NCBI Taxonomy" id="13333"/>
    <lineage>
        <taxon>Eukaryota</taxon>
        <taxon>Viridiplantae</taxon>
        <taxon>Streptophyta</taxon>
        <taxon>Embryophyta</taxon>
        <taxon>Tracheophyta</taxon>
        <taxon>Spermatophyta</taxon>
        <taxon>Magnoliopsida</taxon>
        <taxon>Amborellales</taxon>
        <taxon>Amborellaceae</taxon>
        <taxon>Amborella</taxon>
    </lineage>
</organism>
<keyword evidence="1" id="KW-0808">Transferase</keyword>
<dbReference type="InterPro" id="IPR029056">
    <property type="entry name" value="Ribokinase-like"/>
</dbReference>
<sequence>MHVICLVSRIYGFHAQCNAKVTQFHINFEVAYARAVAKETDVLESKDSSLDVSFEELLIDFVSTIDGLSLAEAPAFKMTPGEAPANVAVSITKLGGSSTFIRKEN</sequence>
<keyword evidence="3" id="KW-0418">Kinase</keyword>
<accession>W1NUQ6</accession>
<evidence type="ECO:0000256" key="1">
    <source>
        <dbReference type="ARBA" id="ARBA00022679"/>
    </source>
</evidence>
<protein>
    <recommendedName>
        <fullName evidence="7">Carbohydrate kinase PfkB domain-containing protein</fullName>
    </recommendedName>
</protein>
<evidence type="ECO:0000313" key="5">
    <source>
        <dbReference type="EMBL" id="ERM99327.1"/>
    </source>
</evidence>
<dbReference type="GO" id="GO:0005524">
    <property type="term" value="F:ATP binding"/>
    <property type="evidence" value="ECO:0007669"/>
    <property type="project" value="UniProtKB-KW"/>
</dbReference>
<dbReference type="Gene3D" id="3.40.1190.20">
    <property type="match status" value="1"/>
</dbReference>
<dbReference type="STRING" id="13333.W1NUQ6"/>
<evidence type="ECO:0000256" key="4">
    <source>
        <dbReference type="ARBA" id="ARBA00022840"/>
    </source>
</evidence>
<evidence type="ECO:0000313" key="6">
    <source>
        <dbReference type="Proteomes" id="UP000017836"/>
    </source>
</evidence>
<name>W1NUQ6_AMBTC</name>
<evidence type="ECO:0000256" key="2">
    <source>
        <dbReference type="ARBA" id="ARBA00022741"/>
    </source>
</evidence>
<dbReference type="Gramene" id="ERM99327">
    <property type="protein sequence ID" value="ERM99327"/>
    <property type="gene ID" value="AMTR_s00108p00088220"/>
</dbReference>
<evidence type="ECO:0000256" key="3">
    <source>
        <dbReference type="ARBA" id="ARBA00022777"/>
    </source>
</evidence>